<reference evidence="6 7" key="2">
    <citation type="journal article" date="2016" name="Science">
        <title>A bacterium that degrades and assimilates poly(ethylene terephthalate).</title>
        <authorList>
            <person name="Yoshida S."/>
            <person name="Hiraga K."/>
            <person name="Takehana T."/>
            <person name="Taniguchi I."/>
            <person name="Yamaji H."/>
            <person name="Maeda Y."/>
            <person name="Toyohara K."/>
            <person name="Miyamoto K."/>
            <person name="Kimura Y."/>
            <person name="Oda K."/>
        </authorList>
    </citation>
    <scope>NUCLEOTIDE SEQUENCE [LARGE SCALE GENOMIC DNA]</scope>
    <source>
        <strain evidence="7">NBRC 110686 / TISTR 2288 / 201-F6</strain>
    </source>
</reference>
<organism evidence="6 7">
    <name type="scientific">Piscinibacter sakaiensis</name>
    <name type="common">Ideonella sakaiensis</name>
    <dbReference type="NCBI Taxonomy" id="1547922"/>
    <lineage>
        <taxon>Bacteria</taxon>
        <taxon>Pseudomonadati</taxon>
        <taxon>Pseudomonadota</taxon>
        <taxon>Betaproteobacteria</taxon>
        <taxon>Burkholderiales</taxon>
        <taxon>Sphaerotilaceae</taxon>
        <taxon>Piscinibacter</taxon>
    </lineage>
</organism>
<evidence type="ECO:0000256" key="2">
    <source>
        <dbReference type="ARBA" id="ARBA00023002"/>
    </source>
</evidence>
<evidence type="ECO:0000256" key="4">
    <source>
        <dbReference type="ARBA" id="ARBA00029440"/>
    </source>
</evidence>
<reference evidence="7" key="1">
    <citation type="submission" date="2015-07" db="EMBL/GenBank/DDBJ databases">
        <title>Discovery of a poly(ethylene terephthalate assimilation.</title>
        <authorList>
            <person name="Yoshida S."/>
            <person name="Hiraga K."/>
            <person name="Takehana T."/>
            <person name="Taniguchi I."/>
            <person name="Yamaji H."/>
            <person name="Maeda Y."/>
            <person name="Toyohara K."/>
            <person name="Miyamoto K."/>
            <person name="Kimura Y."/>
            <person name="Oda K."/>
        </authorList>
    </citation>
    <scope>NUCLEOTIDE SEQUENCE [LARGE SCALE GENOMIC DNA]</scope>
    <source>
        <strain evidence="7">NBRC 110686 / TISTR 2288 / 201-F6</strain>
    </source>
</reference>
<dbReference type="Gene3D" id="3.50.50.60">
    <property type="entry name" value="FAD/NAD(P)-binding domain"/>
    <property type="match status" value="1"/>
</dbReference>
<dbReference type="SUPFAM" id="SSF46548">
    <property type="entry name" value="alpha-helical ferredoxin"/>
    <property type="match status" value="1"/>
</dbReference>
<dbReference type="Gene3D" id="1.10.1060.10">
    <property type="entry name" value="Alpha-helical ferredoxin"/>
    <property type="match status" value="1"/>
</dbReference>
<evidence type="ECO:0000313" key="6">
    <source>
        <dbReference type="EMBL" id="GAP34818.1"/>
    </source>
</evidence>
<dbReference type="NCBIfam" id="TIGR01317">
    <property type="entry name" value="GOGAT_sm_gam"/>
    <property type="match status" value="1"/>
</dbReference>
<dbReference type="Proteomes" id="UP000037660">
    <property type="component" value="Unassembled WGS sequence"/>
</dbReference>
<dbReference type="GO" id="GO:0016639">
    <property type="term" value="F:oxidoreductase activity, acting on the CH-NH2 group of donors, NAD or NADP as acceptor"/>
    <property type="evidence" value="ECO:0007669"/>
    <property type="project" value="InterPro"/>
</dbReference>
<dbReference type="GO" id="GO:0004355">
    <property type="term" value="F:glutamate synthase (NADPH) activity"/>
    <property type="evidence" value="ECO:0007669"/>
    <property type="project" value="UniProtKB-EC"/>
</dbReference>
<accession>A0A0K8NWR9</accession>
<dbReference type="EC" id="1.4.1.13" evidence="6"/>
<name>A0A0K8NWR9_PISS1</name>
<evidence type="ECO:0000256" key="3">
    <source>
        <dbReference type="ARBA" id="ARBA00023164"/>
    </source>
</evidence>
<dbReference type="Pfam" id="PF07992">
    <property type="entry name" value="Pyr_redox_2"/>
    <property type="match status" value="2"/>
</dbReference>
<comment type="pathway">
    <text evidence="4">Amino-acid biosynthesis.</text>
</comment>
<dbReference type="EMBL" id="BBYR01000011">
    <property type="protein sequence ID" value="GAP34818.1"/>
    <property type="molecule type" value="Genomic_DNA"/>
</dbReference>
<dbReference type="PROSITE" id="PS51379">
    <property type="entry name" value="4FE4S_FER_2"/>
    <property type="match status" value="1"/>
</dbReference>
<evidence type="ECO:0000256" key="1">
    <source>
        <dbReference type="ARBA" id="ARBA00022605"/>
    </source>
</evidence>
<dbReference type="InterPro" id="IPR017896">
    <property type="entry name" value="4Fe4S_Fe-S-bd"/>
</dbReference>
<dbReference type="GO" id="GO:0006537">
    <property type="term" value="P:glutamate biosynthetic process"/>
    <property type="evidence" value="ECO:0007669"/>
    <property type="project" value="UniProtKB-KW"/>
</dbReference>
<protein>
    <submittedName>
        <fullName evidence="6">Glutamate synthase [NADPH], small chain</fullName>
        <ecNumber evidence="6">1.4.1.13</ecNumber>
    </submittedName>
</protein>
<proteinExistence type="predicted"/>
<dbReference type="InterPro" id="IPR051394">
    <property type="entry name" value="Glutamate_Synthase"/>
</dbReference>
<dbReference type="PANTHER" id="PTHR43100">
    <property type="entry name" value="GLUTAMATE SYNTHASE [NADPH] SMALL CHAIN"/>
    <property type="match status" value="1"/>
</dbReference>
<dbReference type="STRING" id="1547922.ISF6_0301"/>
<keyword evidence="2 6" id="KW-0560">Oxidoreductase</keyword>
<sequence length="511" mass="55326">MCEAGVARRPVLQTIEGGTMGKVTGFMEYERLEEGYEPVPVRLKNYKEFVIGLKEDEAKVQGARCMDCGTPFCNSGCPVNNIIPDFNDLVYRGDWKNAITVLHSTNNFPEFTGRICPAPCEAACTLNVNDDPVGIKSLEHAIIDRAWMEGWVQPMPPKAKTGKTVAVVGSGPAGLAAAQQLARAGHAVTVFEKNDRVGGLLRYGIPDFKMEKSHIDRRVAQMEAEGVVFRCGVLVGAMPADSKVTNWAKETVTADALRAEFDAVLLTGGAEQSRDLPVPGRELDGVHFAMEFLPQQNKINAGDKLKGQIRADGKHVVVIGGGDTGSDCVGTSNRHGAASVTQFELLPMPPEQEDKPLVWPYWPIKLRTSSSHEEGCTREFAIATKAFLPGEGKDKNRVKALTTVRVEWQGGKMVEVAGSEQTLPADLVLLAMGFVNPVSTVLDAFGVDKDARGNARAGTDEGSGYRTNVEKVFAAGDMRRGQSLVVWAIREGRQAARAVDAFLMGRSDLPR</sequence>
<dbReference type="InterPro" id="IPR009051">
    <property type="entry name" value="Helical_ferredxn"/>
</dbReference>
<dbReference type="InterPro" id="IPR023753">
    <property type="entry name" value="FAD/NAD-binding_dom"/>
</dbReference>
<keyword evidence="3" id="KW-0314">Glutamate biosynthesis</keyword>
<dbReference type="PRINTS" id="PR00419">
    <property type="entry name" value="ADXRDTASE"/>
</dbReference>
<dbReference type="AlphaFoldDB" id="A0A0K8NWR9"/>
<dbReference type="GO" id="GO:0051536">
    <property type="term" value="F:iron-sulfur cluster binding"/>
    <property type="evidence" value="ECO:0007669"/>
    <property type="project" value="InterPro"/>
</dbReference>
<dbReference type="Pfam" id="PF14691">
    <property type="entry name" value="Fer4_20"/>
    <property type="match status" value="1"/>
</dbReference>
<comment type="caution">
    <text evidence="6">The sequence shown here is derived from an EMBL/GenBank/DDBJ whole genome shotgun (WGS) entry which is preliminary data.</text>
</comment>
<keyword evidence="1" id="KW-0028">Amino-acid biosynthesis</keyword>
<keyword evidence="7" id="KW-1185">Reference proteome</keyword>
<dbReference type="InterPro" id="IPR028261">
    <property type="entry name" value="DPD_II"/>
</dbReference>
<gene>
    <name evidence="6" type="ORF">ISF6_0301</name>
</gene>
<feature type="domain" description="4Fe-4S ferredoxin-type" evidence="5">
    <location>
        <begin position="56"/>
        <end position="87"/>
    </location>
</feature>
<dbReference type="SUPFAM" id="SSF51971">
    <property type="entry name" value="Nucleotide-binding domain"/>
    <property type="match status" value="2"/>
</dbReference>
<dbReference type="Gene3D" id="3.40.50.720">
    <property type="entry name" value="NAD(P)-binding Rossmann-like Domain"/>
    <property type="match status" value="1"/>
</dbReference>
<evidence type="ECO:0000259" key="5">
    <source>
        <dbReference type="PROSITE" id="PS51379"/>
    </source>
</evidence>
<dbReference type="InterPro" id="IPR036188">
    <property type="entry name" value="FAD/NAD-bd_sf"/>
</dbReference>
<dbReference type="PANTHER" id="PTHR43100:SF1">
    <property type="entry name" value="GLUTAMATE SYNTHASE [NADPH] SMALL CHAIN"/>
    <property type="match status" value="1"/>
</dbReference>
<evidence type="ECO:0000313" key="7">
    <source>
        <dbReference type="Proteomes" id="UP000037660"/>
    </source>
</evidence>
<dbReference type="InterPro" id="IPR006005">
    <property type="entry name" value="Glut_synth_ssu1"/>
</dbReference>